<dbReference type="Pfam" id="PF07784">
    <property type="entry name" value="DUF1622"/>
    <property type="match status" value="1"/>
</dbReference>
<dbReference type="PANTHER" id="PTHR38468:SF1">
    <property type="entry name" value="SLL0939 PROTEIN"/>
    <property type="match status" value="1"/>
</dbReference>
<protein>
    <submittedName>
        <fullName evidence="1">Uncharacterized protein</fullName>
    </submittedName>
</protein>
<dbReference type="EMBL" id="AP022345">
    <property type="protein sequence ID" value="BBU67894.1"/>
    <property type="molecule type" value="Genomic_DNA"/>
</dbReference>
<dbReference type="PANTHER" id="PTHR38468">
    <property type="entry name" value="SLL0939 PROTEIN"/>
    <property type="match status" value="1"/>
</dbReference>
<dbReference type="Proteomes" id="UP000463961">
    <property type="component" value="Chromosome"/>
</dbReference>
<reference evidence="2" key="1">
    <citation type="submission" date="2020-01" db="EMBL/GenBank/DDBJ databases">
        <title>Phosphoaccumulans saitamaens gen. nov., sp. nov., a polyphosphate accumulating bacterium isolated from surface river water.</title>
        <authorList>
            <person name="Watanabe K."/>
            <person name="Suda W."/>
        </authorList>
    </citation>
    <scope>NUCLEOTIDE SEQUENCE [LARGE SCALE GENOMIC DNA]</scope>
    <source>
        <strain evidence="2">ICHIAU1</strain>
    </source>
</reference>
<proteinExistence type="predicted"/>
<evidence type="ECO:0000313" key="2">
    <source>
        <dbReference type="Proteomes" id="UP000463961"/>
    </source>
</evidence>
<keyword evidence="2" id="KW-1185">Reference proteome</keyword>
<accession>A0A679ICC7</accession>
<name>A0A679ICC7_9RHOO</name>
<organism evidence="1 2">
    <name type="scientific">Fluviibacter phosphoraccumulans</name>
    <dbReference type="NCBI Taxonomy" id="1751046"/>
    <lineage>
        <taxon>Bacteria</taxon>
        <taxon>Pseudomonadati</taxon>
        <taxon>Pseudomonadota</taxon>
        <taxon>Betaproteobacteria</taxon>
        <taxon>Rhodocyclales</taxon>
        <taxon>Fluviibacteraceae</taxon>
        <taxon>Fluviibacter</taxon>
    </lineage>
</organism>
<sequence>MMDHLSFIELMGEWGDALGVAVIVVGVVWGLLRFPFDLFRQGMDIAYTGIRNQIIRTLLLGLEILVAADIIRTVAVSPTLMSVAVLAAIVVIRTFLSWSLILEMEGRWPWQKASAAKR</sequence>
<dbReference type="RefSeq" id="WP_202930715.1">
    <property type="nucleotide sequence ID" value="NZ_AP019011.1"/>
</dbReference>
<dbReference type="AlphaFoldDB" id="A0A679ICC7"/>
<dbReference type="InterPro" id="IPR012427">
    <property type="entry name" value="DUF1622"/>
</dbReference>
<evidence type="ECO:0000313" key="1">
    <source>
        <dbReference type="EMBL" id="BBU67894.1"/>
    </source>
</evidence>
<gene>
    <name evidence="1" type="ORF">ICHIAU1_01770</name>
</gene>